<reference evidence="1 2" key="2">
    <citation type="submission" date="2011-11" db="EMBL/GenBank/DDBJ databases">
        <authorList>
            <consortium name="US DOE Joint Genome Institute"/>
            <person name="Lucas S."/>
            <person name="Han J."/>
            <person name="Lapidus A."/>
            <person name="Cheng J.-F."/>
            <person name="Goodwin L."/>
            <person name="Pitluck S."/>
            <person name="Peters L."/>
            <person name="Ovchinnikova G."/>
            <person name="Zhang X."/>
            <person name="Detter J.C."/>
            <person name="Han C."/>
            <person name="Tapia R."/>
            <person name="Land M."/>
            <person name="Hauser L."/>
            <person name="Kyrpides N."/>
            <person name="Ivanova N."/>
            <person name="Pagani I."/>
            <person name="Vogl K."/>
            <person name="Liu Z."/>
            <person name="Overmann J."/>
            <person name="Frigaard N.-U."/>
            <person name="Bryant D."/>
            <person name="Woyke T."/>
        </authorList>
    </citation>
    <scope>NUCLEOTIDE SEQUENCE [LARGE SCALE GENOMIC DNA]</scope>
    <source>
        <strain evidence="1 2">970</strain>
    </source>
</reference>
<evidence type="ECO:0000313" key="2">
    <source>
        <dbReference type="Proteomes" id="UP000002964"/>
    </source>
</evidence>
<dbReference type="EMBL" id="JH603170">
    <property type="protein sequence ID" value="EIC19641.1"/>
    <property type="molecule type" value="Genomic_DNA"/>
</dbReference>
<dbReference type="STRING" id="631362.Thi970DRAFT_03228"/>
<organism evidence="1 2">
    <name type="scientific">Thiorhodovibrio frisius</name>
    <dbReference type="NCBI Taxonomy" id="631362"/>
    <lineage>
        <taxon>Bacteria</taxon>
        <taxon>Pseudomonadati</taxon>
        <taxon>Pseudomonadota</taxon>
        <taxon>Gammaproteobacteria</taxon>
        <taxon>Chromatiales</taxon>
        <taxon>Chromatiaceae</taxon>
        <taxon>Thiorhodovibrio</taxon>
    </lineage>
</organism>
<evidence type="ECO:0000313" key="1">
    <source>
        <dbReference type="EMBL" id="EIC19641.1"/>
    </source>
</evidence>
<dbReference type="Proteomes" id="UP000002964">
    <property type="component" value="Unassembled WGS sequence"/>
</dbReference>
<sequence>MAILPKNRVSRGTPFIHQAYGAWVQNNYRRFRYPPWMADSSEQRLILRFSGLAPDLSFQLQANGLATMDIRDRTVVDAHDAQGRLLDMIADFDLFEEISADGHYFCMHCEPPTLYSTRYELWQDHVFEKMLGWINQLRPGDWICVHGGGTQPGCSGAALIRSRTEDIDLERLRDRRDRLNSLLGIEKSDASQPICKRSFPLVEQEQKPISTQSP</sequence>
<protein>
    <submittedName>
        <fullName evidence="1">Uncharacterized protein</fullName>
    </submittedName>
</protein>
<dbReference type="AlphaFoldDB" id="H8Z674"/>
<reference evidence="2" key="1">
    <citation type="submission" date="2011-06" db="EMBL/GenBank/DDBJ databases">
        <authorList>
            <consortium name="US DOE Joint Genome Institute (JGI-PGF)"/>
            <person name="Lucas S."/>
            <person name="Han J."/>
            <person name="Lapidus A."/>
            <person name="Cheng J.-F."/>
            <person name="Goodwin L."/>
            <person name="Pitluck S."/>
            <person name="Peters L."/>
            <person name="Land M.L."/>
            <person name="Hauser L."/>
            <person name="Vogl K."/>
            <person name="Liu Z."/>
            <person name="Overmann J."/>
            <person name="Frigaard N.-U."/>
            <person name="Bryant D.A."/>
            <person name="Woyke T.J."/>
        </authorList>
    </citation>
    <scope>NUCLEOTIDE SEQUENCE [LARGE SCALE GENOMIC DNA]</scope>
    <source>
        <strain evidence="2">970</strain>
    </source>
</reference>
<proteinExistence type="predicted"/>
<gene>
    <name evidence="1" type="ORF">Thi970DRAFT_03228</name>
</gene>
<accession>H8Z674</accession>
<dbReference type="HOGENOM" id="CLU_1288399_0_0_6"/>
<name>H8Z674_9GAMM</name>
<keyword evidence="2" id="KW-1185">Reference proteome</keyword>